<dbReference type="STRING" id="121845.A0A1S3D0Z6"/>
<accession>A0A1S3D0Z6</accession>
<organism evidence="12 13">
    <name type="scientific">Diaphorina citri</name>
    <name type="common">Asian citrus psyllid</name>
    <dbReference type="NCBI Taxonomy" id="121845"/>
    <lineage>
        <taxon>Eukaryota</taxon>
        <taxon>Metazoa</taxon>
        <taxon>Ecdysozoa</taxon>
        <taxon>Arthropoda</taxon>
        <taxon>Hexapoda</taxon>
        <taxon>Insecta</taxon>
        <taxon>Pterygota</taxon>
        <taxon>Neoptera</taxon>
        <taxon>Paraneoptera</taxon>
        <taxon>Hemiptera</taxon>
        <taxon>Sternorrhyncha</taxon>
        <taxon>Psylloidea</taxon>
        <taxon>Psyllidae</taxon>
        <taxon>Diaphorininae</taxon>
        <taxon>Diaphorina</taxon>
    </lineage>
</organism>
<evidence type="ECO:0000256" key="5">
    <source>
        <dbReference type="ARBA" id="ARBA00022490"/>
    </source>
</evidence>
<keyword evidence="6" id="KW-0967">Endosome</keyword>
<evidence type="ECO:0000256" key="6">
    <source>
        <dbReference type="ARBA" id="ARBA00022753"/>
    </source>
</evidence>
<dbReference type="RefSeq" id="XP_008472019.1">
    <property type="nucleotide sequence ID" value="XM_008473797.3"/>
</dbReference>
<evidence type="ECO:0000259" key="11">
    <source>
        <dbReference type="Pfam" id="PF18097"/>
    </source>
</evidence>
<feature type="compositionally biased region" description="Low complexity" evidence="9">
    <location>
        <begin position="156"/>
        <end position="178"/>
    </location>
</feature>
<feature type="region of interest" description="Disordered" evidence="9">
    <location>
        <begin position="156"/>
        <end position="258"/>
    </location>
</feature>
<keyword evidence="4" id="KW-0813">Transport</keyword>
<evidence type="ECO:0000313" key="13">
    <source>
        <dbReference type="RefSeq" id="XP_008472019.1"/>
    </source>
</evidence>
<dbReference type="GO" id="GO:0032511">
    <property type="term" value="P:late endosome to vacuole transport via multivesicular body sorting pathway"/>
    <property type="evidence" value="ECO:0007669"/>
    <property type="project" value="InterPro"/>
</dbReference>
<keyword evidence="5" id="KW-0963">Cytoplasm</keyword>
<dbReference type="KEGG" id="dci:103509201"/>
<dbReference type="GO" id="GO:0015031">
    <property type="term" value="P:protein transport"/>
    <property type="evidence" value="ECO:0007669"/>
    <property type="project" value="UniProtKB-KW"/>
</dbReference>
<dbReference type="OMA" id="AYWCEYH"/>
<keyword evidence="12" id="KW-1185">Reference proteome</keyword>
<evidence type="ECO:0000313" key="14">
    <source>
        <dbReference type="RefSeq" id="XP_026679408.1"/>
    </source>
</evidence>
<dbReference type="PANTHER" id="PTHR46009:SF1">
    <property type="entry name" value="VACUOLAR PROTEIN SORTING-ASSOCIATED PROTEIN VTA1 HOMOLOG"/>
    <property type="match status" value="1"/>
</dbReference>
<dbReference type="GO" id="GO:0010008">
    <property type="term" value="C:endosome membrane"/>
    <property type="evidence" value="ECO:0007669"/>
    <property type="project" value="UniProtKB-SubCell"/>
</dbReference>
<dbReference type="GeneID" id="103509201"/>
<evidence type="ECO:0000256" key="3">
    <source>
        <dbReference type="ARBA" id="ARBA00007895"/>
    </source>
</evidence>
<evidence type="ECO:0000256" key="8">
    <source>
        <dbReference type="ARBA" id="ARBA00023136"/>
    </source>
</evidence>
<protein>
    <submittedName>
        <fullName evidence="13 14">Vacuolar protein sorting-associated protein VTA1 homolog isoform X1</fullName>
    </submittedName>
</protein>
<reference evidence="13 14" key="1">
    <citation type="submission" date="2025-04" db="UniProtKB">
        <authorList>
            <consortium name="RefSeq"/>
        </authorList>
    </citation>
    <scope>IDENTIFICATION</scope>
</reference>
<dbReference type="Gene3D" id="1.20.5.420">
    <property type="entry name" value="Immunoglobulin FC, subunit C"/>
    <property type="match status" value="1"/>
</dbReference>
<gene>
    <name evidence="13 14" type="primary">LOC103509201</name>
</gene>
<feature type="domain" description="Vta1 C-terminal" evidence="11">
    <location>
        <begin position="275"/>
        <end position="311"/>
    </location>
</feature>
<evidence type="ECO:0000256" key="4">
    <source>
        <dbReference type="ARBA" id="ARBA00022448"/>
    </source>
</evidence>
<feature type="domain" description="Vta1/callose synthase N-terminal" evidence="10">
    <location>
        <begin position="15"/>
        <end position="155"/>
    </location>
</feature>
<dbReference type="Proteomes" id="UP000079169">
    <property type="component" value="Unplaced"/>
</dbReference>
<dbReference type="RefSeq" id="XP_026679408.1">
    <property type="nucleotide sequence ID" value="XM_026823607.1"/>
</dbReference>
<dbReference type="InterPro" id="IPR039431">
    <property type="entry name" value="Vta1/CALS_N"/>
</dbReference>
<dbReference type="InterPro" id="IPR023175">
    <property type="entry name" value="Vta1/CALS_N_sf"/>
</dbReference>
<evidence type="ECO:0000256" key="9">
    <source>
        <dbReference type="SAM" id="MobiDB-lite"/>
    </source>
</evidence>
<dbReference type="Pfam" id="PF18097">
    <property type="entry name" value="Vta1_C"/>
    <property type="match status" value="1"/>
</dbReference>
<feature type="compositionally biased region" description="Pro residues" evidence="9">
    <location>
        <begin position="231"/>
        <end position="240"/>
    </location>
</feature>
<keyword evidence="7" id="KW-0653">Protein transport</keyword>
<evidence type="ECO:0000256" key="1">
    <source>
        <dbReference type="ARBA" id="ARBA00004481"/>
    </source>
</evidence>
<evidence type="ECO:0000313" key="12">
    <source>
        <dbReference type="Proteomes" id="UP000079169"/>
    </source>
</evidence>
<evidence type="ECO:0000256" key="7">
    <source>
        <dbReference type="ARBA" id="ARBA00022927"/>
    </source>
</evidence>
<proteinExistence type="inferred from homology"/>
<dbReference type="AlphaFoldDB" id="A0A1S3D0Z6"/>
<sequence length="316" mass="34635">MAIQLPPCPDSLKAIQHFLNVASEHDNRDLTVSYWCRLHALQKALKIDKSSDGAKMLLLKLMDWLEQEKKTHRDNDTIMNETAAQAYIENYALKLFQWADSMDRASTFNKNVVKAFYTASILMDVLQTFGETSEDIEQNKKYAKWKAAYIHNCLKSGETPIPGPPESGEGSEGPSLSSQNSNDQLPSPPRENSNEDVTPSFPAPTSSGGTLPSPPSMPQNLPGPSISGPLIPGPSIPSFPSPAVTPSSPSTPAPQPAMPALVTQPEQEISYIEAELINKCQKYIKFASSALNYDDYKEAKSNLIKVLNILNTGRES</sequence>
<dbReference type="Pfam" id="PF04652">
    <property type="entry name" value="Vta1"/>
    <property type="match status" value="1"/>
</dbReference>
<dbReference type="InterPro" id="IPR041212">
    <property type="entry name" value="Vta1_C"/>
</dbReference>
<dbReference type="InterPro" id="IPR044538">
    <property type="entry name" value="Vta1-like"/>
</dbReference>
<dbReference type="PANTHER" id="PTHR46009">
    <property type="entry name" value="VACUOLAR PROTEIN SORTING-ASSOCIATED PROTEIN VTA1 HOMOLOG"/>
    <property type="match status" value="1"/>
</dbReference>
<dbReference type="GO" id="GO:0005771">
    <property type="term" value="C:multivesicular body"/>
    <property type="evidence" value="ECO:0007669"/>
    <property type="project" value="TreeGrafter"/>
</dbReference>
<keyword evidence="8" id="KW-0472">Membrane</keyword>
<dbReference type="PaxDb" id="121845-A0A1S3D0Z6"/>
<name>A0A1S3D0Z6_DIACI</name>
<comment type="similarity">
    <text evidence="3">Belongs to the VTA1 family.</text>
</comment>
<evidence type="ECO:0000259" key="10">
    <source>
        <dbReference type="Pfam" id="PF04652"/>
    </source>
</evidence>
<dbReference type="Gene3D" id="1.25.40.270">
    <property type="entry name" value="Vacuolar protein sorting-associated protein vta1"/>
    <property type="match status" value="1"/>
</dbReference>
<evidence type="ECO:0000256" key="2">
    <source>
        <dbReference type="ARBA" id="ARBA00004496"/>
    </source>
</evidence>
<comment type="subcellular location">
    <subcellularLocation>
        <location evidence="2">Cytoplasm</location>
    </subcellularLocation>
    <subcellularLocation>
        <location evidence="1">Endosome membrane</location>
        <topology evidence="1">Peripheral membrane protein</topology>
    </subcellularLocation>
</comment>